<sequence length="495" mass="55360">METLSTPLHSQKMTGTRLLRSSLYLLAIFLFCFSYWIHRSFGKPDLSQIVYHMNFGMELASSVDPGITWRFFRWCVLAPVICMTLLTYAGPRVRRGIVTAPERLRVVLARVHRWLPSLLVLSATTFWMCDVSAFKYVTADFGPDYFGANYVAPATVAMAAQKPKNLVLIYIESLEQGYANKAAFGHDLLAPLNALPGTSFPSYEQVPGTGWTIAALVATQCGVPLERVTIFDGNTQGQVINSFLKNAVCLTDLLAARGYRNVFMGGAATSFAGKDKFLSQHHYHEVYGREEWLKSGVQASDMNGWGLYDADLFSRARTKLRELSASKQKFNLTLLTVDTHEPEGHLSDSCARRGFAGFDGVISCTAAEVADFVRYARENGYLEDTNIVILGDHLSRKNPLTAQLEQLPARTIYNRFISGDRPLPNRGQLLHFDLMPTILEFAGYTVQGGRMGLGYSGFNQHDLAPPEKRMAEMDQNLLNRSDLYMALWEDQEADH</sequence>
<organism evidence="8 9">
    <name type="scientific">Duganella callida</name>
    <dbReference type="NCBI Taxonomy" id="2561932"/>
    <lineage>
        <taxon>Bacteria</taxon>
        <taxon>Pseudomonadati</taxon>
        <taxon>Pseudomonadota</taxon>
        <taxon>Betaproteobacteria</taxon>
        <taxon>Burkholderiales</taxon>
        <taxon>Oxalobacteraceae</taxon>
        <taxon>Telluria group</taxon>
        <taxon>Duganella</taxon>
    </lineage>
</organism>
<keyword evidence="9" id="KW-1185">Reference proteome</keyword>
<comment type="subcellular location">
    <subcellularLocation>
        <location evidence="1">Cell membrane</location>
        <topology evidence="1">Multi-pass membrane protein</topology>
    </subcellularLocation>
</comment>
<dbReference type="PANTHER" id="PTHR47371">
    <property type="entry name" value="LIPOTEICHOIC ACID SYNTHASE"/>
    <property type="match status" value="1"/>
</dbReference>
<evidence type="ECO:0000256" key="2">
    <source>
        <dbReference type="ARBA" id="ARBA00022475"/>
    </source>
</evidence>
<evidence type="ECO:0000256" key="5">
    <source>
        <dbReference type="ARBA" id="ARBA00023136"/>
    </source>
</evidence>
<evidence type="ECO:0000313" key="8">
    <source>
        <dbReference type="EMBL" id="TFW17052.1"/>
    </source>
</evidence>
<dbReference type="SUPFAM" id="SSF53649">
    <property type="entry name" value="Alkaline phosphatase-like"/>
    <property type="match status" value="1"/>
</dbReference>
<evidence type="ECO:0000313" key="9">
    <source>
        <dbReference type="Proteomes" id="UP000297729"/>
    </source>
</evidence>
<reference evidence="8 9" key="1">
    <citation type="submission" date="2019-03" db="EMBL/GenBank/DDBJ databases">
        <title>Draft Genome Sequence of Duganella callidus sp. nov., a Novel Duganella Species Isolated from Cultivated Soil.</title>
        <authorList>
            <person name="Raths R."/>
            <person name="Peta V."/>
            <person name="Bucking H."/>
        </authorList>
    </citation>
    <scope>NUCLEOTIDE SEQUENCE [LARGE SCALE GENOMIC DNA]</scope>
    <source>
        <strain evidence="8 9">DN04</strain>
    </source>
</reference>
<dbReference type="Proteomes" id="UP000297729">
    <property type="component" value="Unassembled WGS sequence"/>
</dbReference>
<dbReference type="PANTHER" id="PTHR47371:SF3">
    <property type="entry name" value="PHOSPHOGLYCEROL TRANSFERASE I"/>
    <property type="match status" value="1"/>
</dbReference>
<keyword evidence="3 6" id="KW-0812">Transmembrane</keyword>
<dbReference type="OrthoDB" id="9760224at2"/>
<dbReference type="GO" id="GO:0016740">
    <property type="term" value="F:transferase activity"/>
    <property type="evidence" value="ECO:0007669"/>
    <property type="project" value="UniProtKB-KW"/>
</dbReference>
<keyword evidence="2" id="KW-1003">Cell membrane</keyword>
<dbReference type="Pfam" id="PF00884">
    <property type="entry name" value="Sulfatase"/>
    <property type="match status" value="1"/>
</dbReference>
<feature type="transmembrane region" description="Helical" evidence="6">
    <location>
        <begin position="21"/>
        <end position="38"/>
    </location>
</feature>
<keyword evidence="5 6" id="KW-0472">Membrane</keyword>
<dbReference type="GO" id="GO:0005886">
    <property type="term" value="C:plasma membrane"/>
    <property type="evidence" value="ECO:0007669"/>
    <property type="project" value="UniProtKB-SubCell"/>
</dbReference>
<proteinExistence type="predicted"/>
<evidence type="ECO:0000256" key="1">
    <source>
        <dbReference type="ARBA" id="ARBA00004651"/>
    </source>
</evidence>
<dbReference type="InterPro" id="IPR017850">
    <property type="entry name" value="Alkaline_phosphatase_core_sf"/>
</dbReference>
<dbReference type="Gene3D" id="3.40.720.10">
    <property type="entry name" value="Alkaline Phosphatase, subunit A"/>
    <property type="match status" value="1"/>
</dbReference>
<evidence type="ECO:0000256" key="6">
    <source>
        <dbReference type="SAM" id="Phobius"/>
    </source>
</evidence>
<dbReference type="AlphaFoldDB" id="A0A4Y9S6K5"/>
<keyword evidence="4 6" id="KW-1133">Transmembrane helix</keyword>
<evidence type="ECO:0000256" key="4">
    <source>
        <dbReference type="ARBA" id="ARBA00022989"/>
    </source>
</evidence>
<keyword evidence="8" id="KW-0808">Transferase</keyword>
<evidence type="ECO:0000256" key="3">
    <source>
        <dbReference type="ARBA" id="ARBA00022692"/>
    </source>
</evidence>
<dbReference type="CDD" id="cd16015">
    <property type="entry name" value="LTA_synthase"/>
    <property type="match status" value="1"/>
</dbReference>
<accession>A0A4Y9S6K5</accession>
<name>A0A4Y9S6K5_9BURK</name>
<dbReference type="InterPro" id="IPR050448">
    <property type="entry name" value="OpgB/LTA_synthase_biosynth"/>
</dbReference>
<dbReference type="EMBL" id="SPVG01000213">
    <property type="protein sequence ID" value="TFW17052.1"/>
    <property type="molecule type" value="Genomic_DNA"/>
</dbReference>
<evidence type="ECO:0000259" key="7">
    <source>
        <dbReference type="Pfam" id="PF00884"/>
    </source>
</evidence>
<protein>
    <submittedName>
        <fullName evidence="8">Phosphatidylglycerol--membrane-oligosaccharide glycerophosphotransferase</fullName>
    </submittedName>
</protein>
<dbReference type="InterPro" id="IPR000917">
    <property type="entry name" value="Sulfatase_N"/>
</dbReference>
<feature type="domain" description="Sulfatase N-terminal" evidence="7">
    <location>
        <begin position="164"/>
        <end position="443"/>
    </location>
</feature>
<comment type="caution">
    <text evidence="8">The sequence shown here is derived from an EMBL/GenBank/DDBJ whole genome shotgun (WGS) entry which is preliminary data.</text>
</comment>
<gene>
    <name evidence="8" type="ORF">E4L98_21755</name>
</gene>